<evidence type="ECO:0000256" key="4">
    <source>
        <dbReference type="ARBA" id="ARBA00023274"/>
    </source>
</evidence>
<proteinExistence type="inferred from homology"/>
<dbReference type="InterPro" id="IPR019266">
    <property type="entry name" value="Ribosomal_mS27"/>
</dbReference>
<sequence>MWKPLRNLRQLHKICTRTYLSQAYQCNEAWSSRLKSPILEKINLESYLFELEQKHQQTGKFSAIDIDICCNKIQDESFIEEIFDILHKLRMSEETSNTLDSTHHAIVRNLTVLEKYQELVLILNDPLNYGIFLDTYSANILLDTLLEAKKFTLAARIATFLMLQEDYGNAISKSLAILACWKYLGSPEPFEKQAEEEVAPTDGRKVKIRVKYLRNPYFDDHFDLKDPQQLVGKTLYYFGMHTPGSLGKSAQLLGLSLYGKFEEGIRLVSSLKNGDIFTDVLEKSLEVLKGVENSEDKPSLGEFVALLEVKKGSLKAEGTFEEAVLQSLSAGIKSCEKEDIAKQTQLYDDWIRIRQEKLEEELLRLRRAQTVKEIEKKTLDMEAEERKLWFFENEDKIDLQIESKKVYYPKKWFGKKKKPRAQDEGYVPPEITAAHKTFRVKQKLAKKLKQNRPIPHWIRMRTGNTIRNLRQLHKICTRTYLSQAYQCNEAWSSRLKSPILEKINLESYLFELEQKHQQTGKFSAIDIDICCNKIQDESFIEEIFDILHKLRMSEETSNTLDSTHHAIIRNLTVLEKYQELVLILNDPLNYGIFLDTYSANILLDTLLEAKKFTLAARIATFLMLQEDYGNAISKSLAILACWKYLGSPEPFEKQAEEEVTPTDGEVKPKKKPEEVKIRVKYLRNPYFDDHFDLKDPQQLVGKTLYNFGMHTPGSLGKSAQLLGLSLYGKFEEGIRLVSSVKNGDIFTDVLEKSLEVLKGVENSEDKPSLGEFVALLEVKKGSLKAEGTFEEAVLQSLSAGIKSCEKEDIAKQTQLYDDWIRIRQEKLEEELLRLRRAQTVKEIEKKTLDMEAEERKLWFFENEDKIDLQIESKKVYYPKKWFGKKKKPRAQDEGYVPPEITVNRN</sequence>
<dbReference type="PANTHER" id="PTHR21393:SF0">
    <property type="entry name" value="SMALL RIBOSOMAL SUBUNIT PROTEIN MS27"/>
    <property type="match status" value="1"/>
</dbReference>
<comment type="subcellular location">
    <subcellularLocation>
        <location evidence="1">Mitochondrion</location>
    </subcellularLocation>
</comment>
<reference evidence="5" key="1">
    <citation type="journal article" date="2020" name="BMC">
        <title>Leishmania infection induces a limited differential gene expression in the sand fly midgut.</title>
        <authorList>
            <person name="Coutinho-Abreu I.V."/>
            <person name="Serafim T.D."/>
            <person name="Meneses C."/>
            <person name="Kamhawi S."/>
            <person name="Oliveira F."/>
            <person name="Valenzuela J.G."/>
        </authorList>
    </citation>
    <scope>NUCLEOTIDE SEQUENCE</scope>
    <source>
        <strain evidence="5">Jacobina</strain>
        <tissue evidence="5">Midgut</tissue>
    </source>
</reference>
<dbReference type="Gene3D" id="1.10.1620.10">
    <property type="entry name" value="Ribosomal protein L39e"/>
    <property type="match status" value="1"/>
</dbReference>
<accession>A0A7G3AQH8</accession>
<keyword evidence="3 5" id="KW-0689">Ribosomal protein</keyword>
<dbReference type="PANTHER" id="PTHR21393">
    <property type="entry name" value="MITOCHONDRIAL 28S RIBOSOMAL PROTEIN S27"/>
    <property type="match status" value="1"/>
</dbReference>
<evidence type="ECO:0000313" key="5">
    <source>
        <dbReference type="EMBL" id="MBC1174274.1"/>
    </source>
</evidence>
<evidence type="ECO:0000256" key="2">
    <source>
        <dbReference type="ARBA" id="ARBA00009339"/>
    </source>
</evidence>
<dbReference type="InterPro" id="IPR023626">
    <property type="entry name" value="Ribosomal_eL39_dom_sf"/>
</dbReference>
<dbReference type="GO" id="GO:0003735">
    <property type="term" value="F:structural constituent of ribosome"/>
    <property type="evidence" value="ECO:0007669"/>
    <property type="project" value="InterPro"/>
</dbReference>
<dbReference type="GO" id="GO:0005840">
    <property type="term" value="C:ribosome"/>
    <property type="evidence" value="ECO:0007669"/>
    <property type="project" value="UniProtKB-KW"/>
</dbReference>
<evidence type="ECO:0000256" key="3">
    <source>
        <dbReference type="ARBA" id="ARBA00022980"/>
    </source>
</evidence>
<dbReference type="Pfam" id="PF10037">
    <property type="entry name" value="MRP-S27"/>
    <property type="match status" value="2"/>
</dbReference>
<keyword evidence="4" id="KW-0687">Ribonucleoprotein</keyword>
<organism evidence="5">
    <name type="scientific">Lutzomyia longipalpis</name>
    <name type="common">Sand fly</name>
    <dbReference type="NCBI Taxonomy" id="7200"/>
    <lineage>
        <taxon>Eukaryota</taxon>
        <taxon>Metazoa</taxon>
        <taxon>Ecdysozoa</taxon>
        <taxon>Arthropoda</taxon>
        <taxon>Hexapoda</taxon>
        <taxon>Insecta</taxon>
        <taxon>Pterygota</taxon>
        <taxon>Neoptera</taxon>
        <taxon>Endopterygota</taxon>
        <taxon>Diptera</taxon>
        <taxon>Nematocera</taxon>
        <taxon>Psychodoidea</taxon>
        <taxon>Psychodidae</taxon>
        <taxon>Lutzomyia</taxon>
        <taxon>Lutzomyia</taxon>
    </lineage>
</organism>
<dbReference type="SUPFAM" id="SSF48662">
    <property type="entry name" value="Ribosomal protein L39e"/>
    <property type="match status" value="1"/>
</dbReference>
<dbReference type="GO" id="GO:1990904">
    <property type="term" value="C:ribonucleoprotein complex"/>
    <property type="evidence" value="ECO:0007669"/>
    <property type="project" value="UniProtKB-KW"/>
</dbReference>
<evidence type="ECO:0000256" key="1">
    <source>
        <dbReference type="ARBA" id="ARBA00004173"/>
    </source>
</evidence>
<dbReference type="EMBL" id="GITU01005571">
    <property type="protein sequence ID" value="MBC1174274.1"/>
    <property type="molecule type" value="Transcribed_RNA"/>
</dbReference>
<dbReference type="FunFam" id="1.10.1620.10:FF:000001">
    <property type="entry name" value="60S ribosomal protein-like L39"/>
    <property type="match status" value="1"/>
</dbReference>
<dbReference type="InterPro" id="IPR034913">
    <property type="entry name" value="mS27/PTCD2"/>
</dbReference>
<dbReference type="VEuPathDB" id="VectorBase:LLONM1_008584"/>
<dbReference type="AlphaFoldDB" id="A0A7G3AQH8"/>
<name>A0A7G3AQH8_LUTLO</name>
<dbReference type="GO" id="GO:0005739">
    <property type="term" value="C:mitochondrion"/>
    <property type="evidence" value="ECO:0007669"/>
    <property type="project" value="UniProtKB-SubCell"/>
</dbReference>
<dbReference type="GO" id="GO:0006412">
    <property type="term" value="P:translation"/>
    <property type="evidence" value="ECO:0007669"/>
    <property type="project" value="InterPro"/>
</dbReference>
<comment type="similarity">
    <text evidence="2">Belongs to the eukaryotic ribosomal protein eL39 family.</text>
</comment>
<protein>
    <submittedName>
        <fullName evidence="5">Putative 28s ribosomal protein s27</fullName>
    </submittedName>
</protein>